<dbReference type="InterPro" id="IPR020904">
    <property type="entry name" value="Sc_DH/Rdtase_CS"/>
</dbReference>
<reference evidence="4" key="2">
    <citation type="submission" date="2015-07" db="EMBL/GenBank/DDBJ databases">
        <title>MeaNS - Measles Nucleotide Surveillance Program.</title>
        <authorList>
            <person name="Tran T."/>
            <person name="Druce J."/>
        </authorList>
    </citation>
    <scope>NUCLEOTIDE SEQUENCE</scope>
    <source>
        <strain evidence="4">DSM 9887</strain>
    </source>
</reference>
<comment type="similarity">
    <text evidence="1">Belongs to the short-chain dehydrogenases/reductases (SDR) family.</text>
</comment>
<dbReference type="PRINTS" id="PR00080">
    <property type="entry name" value="SDRFAMILY"/>
</dbReference>
<evidence type="ECO:0000313" key="3">
    <source>
        <dbReference type="EMBL" id="GED69546.1"/>
    </source>
</evidence>
<dbReference type="GO" id="GO:0016614">
    <property type="term" value="F:oxidoreductase activity, acting on CH-OH group of donors"/>
    <property type="evidence" value="ECO:0007669"/>
    <property type="project" value="UniProtKB-ARBA"/>
</dbReference>
<keyword evidence="2" id="KW-0560">Oxidoreductase</keyword>
<reference evidence="5" key="1">
    <citation type="submission" date="2015-07" db="EMBL/GenBank/DDBJ databases">
        <title>Genome sequencing project for genomic taxonomy and phylogenomics of Bacillus-like bacteria.</title>
        <authorList>
            <person name="Liu B."/>
            <person name="Wang J."/>
            <person name="Zhu Y."/>
            <person name="Liu G."/>
            <person name="Chen Q."/>
            <person name="Chen Z."/>
            <person name="Lan J."/>
            <person name="Che J."/>
            <person name="Ge C."/>
            <person name="Shi H."/>
            <person name="Pan Z."/>
            <person name="Liu X."/>
        </authorList>
    </citation>
    <scope>NUCLEOTIDE SEQUENCE [LARGE SCALE GENOMIC DNA]</scope>
    <source>
        <strain evidence="5">DSM 9887</strain>
    </source>
</reference>
<accession>A0A0K9YY48</accession>
<dbReference type="Proteomes" id="UP000319578">
    <property type="component" value="Unassembled WGS sequence"/>
</dbReference>
<dbReference type="OrthoDB" id="9803333at2"/>
<evidence type="ECO:0000256" key="1">
    <source>
        <dbReference type="ARBA" id="ARBA00006484"/>
    </source>
</evidence>
<dbReference type="PATRIC" id="fig|54915.3.peg.6763"/>
<evidence type="ECO:0000313" key="4">
    <source>
        <dbReference type="EMBL" id="KNB73623.1"/>
    </source>
</evidence>
<dbReference type="Proteomes" id="UP000036834">
    <property type="component" value="Unassembled WGS sequence"/>
</dbReference>
<evidence type="ECO:0000313" key="6">
    <source>
        <dbReference type="Proteomes" id="UP000319578"/>
    </source>
</evidence>
<dbReference type="Pfam" id="PF13561">
    <property type="entry name" value="adh_short_C2"/>
    <property type="match status" value="1"/>
</dbReference>
<dbReference type="EMBL" id="BJON01000013">
    <property type="protein sequence ID" value="GED69546.1"/>
    <property type="molecule type" value="Genomic_DNA"/>
</dbReference>
<dbReference type="PANTHER" id="PTHR48107:SF7">
    <property type="entry name" value="RE15974P"/>
    <property type="match status" value="1"/>
</dbReference>
<keyword evidence="6" id="KW-1185">Reference proteome</keyword>
<dbReference type="STRING" id="54915.ADS79_06700"/>
<dbReference type="NCBIfam" id="NF009499">
    <property type="entry name" value="PRK12859.1"/>
    <property type="match status" value="1"/>
</dbReference>
<dbReference type="SUPFAM" id="SSF51735">
    <property type="entry name" value="NAD(P)-binding Rossmann-fold domains"/>
    <property type="match status" value="1"/>
</dbReference>
<gene>
    <name evidence="3" type="primary">fabG_5</name>
    <name evidence="4" type="ORF">ADS79_06700</name>
    <name evidence="3" type="ORF">BRE01_32480</name>
</gene>
<evidence type="ECO:0000256" key="2">
    <source>
        <dbReference type="ARBA" id="ARBA00023002"/>
    </source>
</evidence>
<organism evidence="4 5">
    <name type="scientific">Brevibacillus reuszeri</name>
    <dbReference type="NCBI Taxonomy" id="54915"/>
    <lineage>
        <taxon>Bacteria</taxon>
        <taxon>Bacillati</taxon>
        <taxon>Bacillota</taxon>
        <taxon>Bacilli</taxon>
        <taxon>Bacillales</taxon>
        <taxon>Paenibacillaceae</taxon>
        <taxon>Brevibacillus</taxon>
    </lineage>
</organism>
<dbReference type="InterPro" id="IPR002347">
    <property type="entry name" value="SDR_fam"/>
</dbReference>
<dbReference type="Gene3D" id="3.40.50.720">
    <property type="entry name" value="NAD(P)-binding Rossmann-like Domain"/>
    <property type="match status" value="1"/>
</dbReference>
<evidence type="ECO:0000313" key="5">
    <source>
        <dbReference type="Proteomes" id="UP000036834"/>
    </source>
</evidence>
<comment type="caution">
    <text evidence="4">The sequence shown here is derived from an EMBL/GenBank/DDBJ whole genome shotgun (WGS) entry which is preliminary data.</text>
</comment>
<protein>
    <submittedName>
        <fullName evidence="3">3-ketoacyl-ACP reductase</fullName>
    </submittedName>
    <submittedName>
        <fullName evidence="4">Oxidoreductase</fullName>
    </submittedName>
</protein>
<proteinExistence type="inferred from homology"/>
<sequence length="265" mass="28792">MSIQNQPIETKPKKVAVITGASRRQGIGAAICRALAKEGVDIFFTYWSKYDQSMPWGVEPDEPRILREEITKQGVRCEYLEVDLSAADAYLTVLDEGKRRLGDPSILVNNACFSTTDGYKVLDSTSLDNHYAINVRATTMLSVEFARRFSQGSGGRIINLTSGQAKGPMPGEIAYAATKGAVEALTLTLSAEVAPLGITVNAVNPGPTDTGWMSEETKQFLLTKSPFGRIGLPEDAARLVAFLASEEASWITGQVIHSEGGYRRR</sequence>
<dbReference type="PANTHER" id="PTHR48107">
    <property type="entry name" value="NADPH-DEPENDENT ALDEHYDE REDUCTASE-LIKE PROTEIN, CHLOROPLASTIC-RELATED"/>
    <property type="match status" value="1"/>
</dbReference>
<reference evidence="3 6" key="3">
    <citation type="submission" date="2019-06" db="EMBL/GenBank/DDBJ databases">
        <title>Whole genome shotgun sequence of Brevibacillus reuszeri NBRC 15719.</title>
        <authorList>
            <person name="Hosoyama A."/>
            <person name="Uohara A."/>
            <person name="Ohji S."/>
            <person name="Ichikawa N."/>
        </authorList>
    </citation>
    <scope>NUCLEOTIDE SEQUENCE [LARGE SCALE GENOMIC DNA]</scope>
    <source>
        <strain evidence="3 6">NBRC 15719</strain>
    </source>
</reference>
<dbReference type="PROSITE" id="PS00061">
    <property type="entry name" value="ADH_SHORT"/>
    <property type="match status" value="1"/>
</dbReference>
<dbReference type="EMBL" id="LGIQ01000005">
    <property type="protein sequence ID" value="KNB73623.1"/>
    <property type="molecule type" value="Genomic_DNA"/>
</dbReference>
<dbReference type="GO" id="GO:0008206">
    <property type="term" value="P:bile acid metabolic process"/>
    <property type="evidence" value="ECO:0007669"/>
    <property type="project" value="UniProtKB-ARBA"/>
</dbReference>
<dbReference type="CDD" id="cd05233">
    <property type="entry name" value="SDR_c"/>
    <property type="match status" value="1"/>
</dbReference>
<dbReference type="NCBIfam" id="NF009389">
    <property type="entry name" value="PRK12748.1"/>
    <property type="match status" value="1"/>
</dbReference>
<name>A0A0K9YY48_9BACL</name>
<dbReference type="AlphaFoldDB" id="A0A0K9YY48"/>
<dbReference type="InterPro" id="IPR036291">
    <property type="entry name" value="NAD(P)-bd_dom_sf"/>
</dbReference>
<dbReference type="RefSeq" id="WP_049737631.1">
    <property type="nucleotide sequence ID" value="NZ_BJON01000013.1"/>
</dbReference>
<dbReference type="FunFam" id="3.40.50.720:FF:000084">
    <property type="entry name" value="Short-chain dehydrogenase reductase"/>
    <property type="match status" value="1"/>
</dbReference>
<dbReference type="PRINTS" id="PR00081">
    <property type="entry name" value="GDHRDH"/>
</dbReference>